<comment type="caution">
    <text evidence="3">The sequence shown here is derived from an EMBL/GenBank/DDBJ whole genome shotgun (WGS) entry which is preliminary data.</text>
</comment>
<dbReference type="InterPro" id="IPR000210">
    <property type="entry name" value="BTB/POZ_dom"/>
</dbReference>
<dbReference type="CDD" id="cd18186">
    <property type="entry name" value="BTB_POZ_ZBTB_KLHL-like"/>
    <property type="match status" value="1"/>
</dbReference>
<feature type="compositionally biased region" description="Polar residues" evidence="1">
    <location>
        <begin position="240"/>
        <end position="249"/>
    </location>
</feature>
<evidence type="ECO:0000259" key="2">
    <source>
        <dbReference type="PROSITE" id="PS50097"/>
    </source>
</evidence>
<feature type="domain" description="BTB" evidence="2">
    <location>
        <begin position="24"/>
        <end position="91"/>
    </location>
</feature>
<dbReference type="Gene3D" id="3.30.710.10">
    <property type="entry name" value="Potassium Channel Kv1.1, Chain A"/>
    <property type="match status" value="1"/>
</dbReference>
<dbReference type="Pfam" id="PF00651">
    <property type="entry name" value="BTB"/>
    <property type="match status" value="1"/>
</dbReference>
<dbReference type="SUPFAM" id="SSF54695">
    <property type="entry name" value="POZ domain"/>
    <property type="match status" value="1"/>
</dbReference>
<dbReference type="InterPro" id="IPR011333">
    <property type="entry name" value="SKP1/BTB/POZ_sf"/>
</dbReference>
<protein>
    <submittedName>
        <fullName evidence="3">BTB/POZ protein</fullName>
    </submittedName>
</protein>
<name>A0AAN6XXH0_9PEZI</name>
<dbReference type="PROSITE" id="PS50097">
    <property type="entry name" value="BTB"/>
    <property type="match status" value="1"/>
</dbReference>
<dbReference type="PANTHER" id="PTHR47843">
    <property type="entry name" value="BTB DOMAIN-CONTAINING PROTEIN-RELATED"/>
    <property type="match status" value="1"/>
</dbReference>
<evidence type="ECO:0000256" key="1">
    <source>
        <dbReference type="SAM" id="MobiDB-lite"/>
    </source>
</evidence>
<dbReference type="SMART" id="SM00225">
    <property type="entry name" value="BTB"/>
    <property type="match status" value="1"/>
</dbReference>
<sequence length="304" mass="33386">MKQSEPVKGTLEDFSNEFKSGQFSDCKVKCGDRVWNLHKFVLCSRSSFFKAAFTGGLQECHTSETTLQEQDPDRVHVMLEYIYSGTFSHTNDVEEVGSADPEAFTAYVEAIETYTQLYILADYLGLVNGCQEFYNRLETLLAGGAFLTAKSFEIFLTEDAIARLVFCASLLPPADDITNNDAGNSVSPGSVHRALRDFLHRIIDVFRLQEKPKQLRPLLQAVASSHPDLLVDLLLHQTSETKVSQNDPNSKPAPSKGYYQNDDRCSGPGTVSHPPRSLPPCHSFGGASLYSGLGSAGGGIPPLW</sequence>
<gene>
    <name evidence="3" type="ORF">QBC37DRAFT_379018</name>
</gene>
<dbReference type="PANTHER" id="PTHR47843:SF5">
    <property type="entry name" value="BTB_POZ DOMAIN PROTEIN"/>
    <property type="match status" value="1"/>
</dbReference>
<accession>A0AAN6XXH0</accession>
<proteinExistence type="predicted"/>
<dbReference type="AlphaFoldDB" id="A0AAN6XXH0"/>
<reference evidence="3" key="1">
    <citation type="journal article" date="2023" name="Mol. Phylogenet. Evol.">
        <title>Genome-scale phylogeny and comparative genomics of the fungal order Sordariales.</title>
        <authorList>
            <person name="Hensen N."/>
            <person name="Bonometti L."/>
            <person name="Westerberg I."/>
            <person name="Brannstrom I.O."/>
            <person name="Guillou S."/>
            <person name="Cros-Aarteil S."/>
            <person name="Calhoun S."/>
            <person name="Haridas S."/>
            <person name="Kuo A."/>
            <person name="Mondo S."/>
            <person name="Pangilinan J."/>
            <person name="Riley R."/>
            <person name="LaButti K."/>
            <person name="Andreopoulos B."/>
            <person name="Lipzen A."/>
            <person name="Chen C."/>
            <person name="Yan M."/>
            <person name="Daum C."/>
            <person name="Ng V."/>
            <person name="Clum A."/>
            <person name="Steindorff A."/>
            <person name="Ohm R.A."/>
            <person name="Martin F."/>
            <person name="Silar P."/>
            <person name="Natvig D.O."/>
            <person name="Lalanne C."/>
            <person name="Gautier V."/>
            <person name="Ament-Velasquez S.L."/>
            <person name="Kruys A."/>
            <person name="Hutchinson M.I."/>
            <person name="Powell A.J."/>
            <person name="Barry K."/>
            <person name="Miller A.N."/>
            <person name="Grigoriev I.V."/>
            <person name="Debuchy R."/>
            <person name="Gladieux P."/>
            <person name="Hiltunen Thoren M."/>
            <person name="Johannesson H."/>
        </authorList>
    </citation>
    <scope>NUCLEOTIDE SEQUENCE</scope>
    <source>
        <strain evidence="3">PSN293</strain>
    </source>
</reference>
<dbReference type="Proteomes" id="UP001301769">
    <property type="component" value="Unassembled WGS sequence"/>
</dbReference>
<reference evidence="3" key="2">
    <citation type="submission" date="2023-05" db="EMBL/GenBank/DDBJ databases">
        <authorList>
            <consortium name="Lawrence Berkeley National Laboratory"/>
            <person name="Steindorff A."/>
            <person name="Hensen N."/>
            <person name="Bonometti L."/>
            <person name="Westerberg I."/>
            <person name="Brannstrom I.O."/>
            <person name="Guillou S."/>
            <person name="Cros-Aarteil S."/>
            <person name="Calhoun S."/>
            <person name="Haridas S."/>
            <person name="Kuo A."/>
            <person name="Mondo S."/>
            <person name="Pangilinan J."/>
            <person name="Riley R."/>
            <person name="Labutti K."/>
            <person name="Andreopoulos B."/>
            <person name="Lipzen A."/>
            <person name="Chen C."/>
            <person name="Yanf M."/>
            <person name="Daum C."/>
            <person name="Ng V."/>
            <person name="Clum A."/>
            <person name="Ohm R."/>
            <person name="Martin F."/>
            <person name="Silar P."/>
            <person name="Natvig D."/>
            <person name="Lalanne C."/>
            <person name="Gautier V."/>
            <person name="Ament-Velasquez S.L."/>
            <person name="Kruys A."/>
            <person name="Hutchinson M.I."/>
            <person name="Powell A.J."/>
            <person name="Barry K."/>
            <person name="Miller A.N."/>
            <person name="Grigoriev I.V."/>
            <person name="Debuchy R."/>
            <person name="Gladieux P."/>
            <person name="Thoren M.H."/>
            <person name="Johannesson H."/>
        </authorList>
    </citation>
    <scope>NUCLEOTIDE SEQUENCE</scope>
    <source>
        <strain evidence="3">PSN293</strain>
    </source>
</reference>
<feature type="region of interest" description="Disordered" evidence="1">
    <location>
        <begin position="240"/>
        <end position="277"/>
    </location>
</feature>
<evidence type="ECO:0000313" key="4">
    <source>
        <dbReference type="Proteomes" id="UP001301769"/>
    </source>
</evidence>
<keyword evidence="4" id="KW-1185">Reference proteome</keyword>
<dbReference type="EMBL" id="MU858241">
    <property type="protein sequence ID" value="KAK4208484.1"/>
    <property type="molecule type" value="Genomic_DNA"/>
</dbReference>
<evidence type="ECO:0000313" key="3">
    <source>
        <dbReference type="EMBL" id="KAK4208484.1"/>
    </source>
</evidence>
<organism evidence="3 4">
    <name type="scientific">Rhypophila decipiens</name>
    <dbReference type="NCBI Taxonomy" id="261697"/>
    <lineage>
        <taxon>Eukaryota</taxon>
        <taxon>Fungi</taxon>
        <taxon>Dikarya</taxon>
        <taxon>Ascomycota</taxon>
        <taxon>Pezizomycotina</taxon>
        <taxon>Sordariomycetes</taxon>
        <taxon>Sordariomycetidae</taxon>
        <taxon>Sordariales</taxon>
        <taxon>Naviculisporaceae</taxon>
        <taxon>Rhypophila</taxon>
    </lineage>
</organism>